<dbReference type="GO" id="GO:0008270">
    <property type="term" value="F:zinc ion binding"/>
    <property type="evidence" value="ECO:0007669"/>
    <property type="project" value="InterPro"/>
</dbReference>
<dbReference type="InterPro" id="IPR036864">
    <property type="entry name" value="Zn2-C6_fun-type_DNA-bd_sf"/>
</dbReference>
<sequence>MSLPTPLGKGRKTACEMCRARKRRCDGRLPSCSLCQKARFRCIYAIRSPHAPDSGVMFHSVPRDIGHIRTNEGPSQTDASVSFGYDLSRYLAGDTDSRQHSVGMAGPLTSDSSGSSEMSYNFNDALPRQRQTLGWMQQFPAQLDMSSPEFDVDASAFEHSSDAPFGAIDNWQSYLPAPPSTTTLPNEACQTQLPSRERVLDMVNSFFSAQHQLLPSVHRESFMTRLSKDMVGLSSGPFLWVILALYCSCNKSESMQAQYRTWMQTAHAKLELMSTTRVRTNTTNMLQASVWMVFDAYCRGDVTNAWLLLGRAAQLTSALGLDRIDSKRRTARMESELKSRSDIEVEERRKCMWCLALLDRLIVSVNGLALSMDDRYFHVDFPLPDEEFQEAQNSIEDVEYLRECYTSEAFDLLNGNATSAMVMKPSFEHVLKVSVILGRALAIQNSIRHDEEITEEQHLGKLRTLESVLNTFCYAASATGEATGPTTSLMRLWLKMLTQCSKLLMLHPPGPSTLGLCKCLETSSPGGSAKIDTECVRAATSAATAFSNALKGNLLALNNPFLLPVACTSARMLTLLRNQMHEADRERVRGLIDEILRVVDHIALKFPGAAAKARETIMQRVQEMEHGTRRNSLSCYIGLDCE</sequence>
<keyword evidence="5" id="KW-0539">Nucleus</keyword>
<dbReference type="GO" id="GO:0006351">
    <property type="term" value="P:DNA-templated transcription"/>
    <property type="evidence" value="ECO:0007669"/>
    <property type="project" value="InterPro"/>
</dbReference>
<evidence type="ECO:0000256" key="2">
    <source>
        <dbReference type="ARBA" id="ARBA00022723"/>
    </source>
</evidence>
<gene>
    <name evidence="8" type="ORF">WHR41_06685</name>
</gene>
<dbReference type="InterPro" id="IPR007219">
    <property type="entry name" value="XnlR_reg_dom"/>
</dbReference>
<proteinExistence type="predicted"/>
<dbReference type="AlphaFoldDB" id="A0AB34KI95"/>
<comment type="subcellular location">
    <subcellularLocation>
        <location evidence="1">Nucleus</location>
    </subcellularLocation>
</comment>
<dbReference type="CDD" id="cd00067">
    <property type="entry name" value="GAL4"/>
    <property type="match status" value="1"/>
</dbReference>
<protein>
    <recommendedName>
        <fullName evidence="7">Zn(2)-C6 fungal-type domain-containing protein</fullName>
    </recommendedName>
</protein>
<dbReference type="PROSITE" id="PS50048">
    <property type="entry name" value="ZN2_CY6_FUNGAL_2"/>
    <property type="match status" value="1"/>
</dbReference>
<evidence type="ECO:0000313" key="9">
    <source>
        <dbReference type="Proteomes" id="UP000803884"/>
    </source>
</evidence>
<dbReference type="InterPro" id="IPR050815">
    <property type="entry name" value="TF_fung"/>
</dbReference>
<dbReference type="Proteomes" id="UP000803884">
    <property type="component" value="Unassembled WGS sequence"/>
</dbReference>
<keyword evidence="4" id="KW-0804">Transcription</keyword>
<feature type="domain" description="Zn(2)-C6 fungal-type" evidence="7">
    <location>
        <begin position="14"/>
        <end position="44"/>
    </location>
</feature>
<evidence type="ECO:0000256" key="1">
    <source>
        <dbReference type="ARBA" id="ARBA00004123"/>
    </source>
</evidence>
<evidence type="ECO:0000256" key="5">
    <source>
        <dbReference type="ARBA" id="ARBA00023242"/>
    </source>
</evidence>
<dbReference type="CDD" id="cd12148">
    <property type="entry name" value="fungal_TF_MHR"/>
    <property type="match status" value="1"/>
</dbReference>
<dbReference type="SMART" id="SM00906">
    <property type="entry name" value="Fungal_trans"/>
    <property type="match status" value="1"/>
</dbReference>
<name>A0AB34KI95_9PEZI</name>
<dbReference type="Gene3D" id="4.10.240.10">
    <property type="entry name" value="Zn(2)-C6 fungal-type DNA-binding domain"/>
    <property type="match status" value="1"/>
</dbReference>
<keyword evidence="2" id="KW-0479">Metal-binding</keyword>
<dbReference type="InterPro" id="IPR001138">
    <property type="entry name" value="Zn2Cys6_DnaBD"/>
</dbReference>
<reference evidence="8 9" key="1">
    <citation type="journal article" date="2020" name="Microbiol. Resour. Announc.">
        <title>Draft Genome Sequence of a Cladosporium Species Isolated from the Mesophotic Ascidian Didemnum maculosum.</title>
        <authorList>
            <person name="Gioti A."/>
            <person name="Siaperas R."/>
            <person name="Nikolaivits E."/>
            <person name="Le Goff G."/>
            <person name="Ouazzani J."/>
            <person name="Kotoulas G."/>
            <person name="Topakas E."/>
        </authorList>
    </citation>
    <scope>NUCLEOTIDE SEQUENCE [LARGE SCALE GENOMIC DNA]</scope>
    <source>
        <strain evidence="8 9">TM138-S3</strain>
    </source>
</reference>
<evidence type="ECO:0000259" key="7">
    <source>
        <dbReference type="PROSITE" id="PS50048"/>
    </source>
</evidence>
<evidence type="ECO:0000256" key="6">
    <source>
        <dbReference type="SAM" id="MobiDB-lite"/>
    </source>
</evidence>
<dbReference type="SMART" id="SM00066">
    <property type="entry name" value="GAL4"/>
    <property type="match status" value="1"/>
</dbReference>
<dbReference type="PANTHER" id="PTHR47338">
    <property type="entry name" value="ZN(II)2CYS6 TRANSCRIPTION FACTOR (EUROFUNG)-RELATED"/>
    <property type="match status" value="1"/>
</dbReference>
<organism evidence="8 9">
    <name type="scientific">Cladosporium halotolerans</name>
    <dbReference type="NCBI Taxonomy" id="1052096"/>
    <lineage>
        <taxon>Eukaryota</taxon>
        <taxon>Fungi</taxon>
        <taxon>Dikarya</taxon>
        <taxon>Ascomycota</taxon>
        <taxon>Pezizomycotina</taxon>
        <taxon>Dothideomycetes</taxon>
        <taxon>Dothideomycetidae</taxon>
        <taxon>Cladosporiales</taxon>
        <taxon>Cladosporiaceae</taxon>
        <taxon>Cladosporium</taxon>
    </lineage>
</organism>
<dbReference type="GO" id="GO:0000981">
    <property type="term" value="F:DNA-binding transcription factor activity, RNA polymerase II-specific"/>
    <property type="evidence" value="ECO:0007669"/>
    <property type="project" value="InterPro"/>
</dbReference>
<comment type="caution">
    <text evidence="8">The sequence shown here is derived from an EMBL/GenBank/DDBJ whole genome shotgun (WGS) entry which is preliminary data.</text>
</comment>
<dbReference type="Pfam" id="PF00172">
    <property type="entry name" value="Zn_clus"/>
    <property type="match status" value="1"/>
</dbReference>
<keyword evidence="9" id="KW-1185">Reference proteome</keyword>
<dbReference type="GO" id="GO:0003677">
    <property type="term" value="F:DNA binding"/>
    <property type="evidence" value="ECO:0007669"/>
    <property type="project" value="InterPro"/>
</dbReference>
<keyword evidence="3" id="KW-0805">Transcription regulation</keyword>
<evidence type="ECO:0000313" key="8">
    <source>
        <dbReference type="EMBL" id="KAL1584813.1"/>
    </source>
</evidence>
<evidence type="ECO:0000256" key="3">
    <source>
        <dbReference type="ARBA" id="ARBA00023015"/>
    </source>
</evidence>
<feature type="region of interest" description="Disordered" evidence="6">
    <location>
        <begin position="97"/>
        <end position="117"/>
    </location>
</feature>
<dbReference type="SUPFAM" id="SSF57701">
    <property type="entry name" value="Zn2/Cys6 DNA-binding domain"/>
    <property type="match status" value="1"/>
</dbReference>
<dbReference type="PANTHER" id="PTHR47338:SF5">
    <property type="entry name" value="ZN(II)2CYS6 TRANSCRIPTION FACTOR (EUROFUNG)"/>
    <property type="match status" value="1"/>
</dbReference>
<evidence type="ECO:0000256" key="4">
    <source>
        <dbReference type="ARBA" id="ARBA00023163"/>
    </source>
</evidence>
<dbReference type="Pfam" id="PF04082">
    <property type="entry name" value="Fungal_trans"/>
    <property type="match status" value="1"/>
</dbReference>
<dbReference type="GO" id="GO:0005634">
    <property type="term" value="C:nucleus"/>
    <property type="evidence" value="ECO:0007669"/>
    <property type="project" value="UniProtKB-SubCell"/>
</dbReference>
<dbReference type="PROSITE" id="PS00463">
    <property type="entry name" value="ZN2_CY6_FUNGAL_1"/>
    <property type="match status" value="1"/>
</dbReference>
<dbReference type="GeneID" id="96008128"/>
<accession>A0AB34KI95</accession>
<dbReference type="EMBL" id="JAAQHG020000023">
    <property type="protein sequence ID" value="KAL1584813.1"/>
    <property type="molecule type" value="Genomic_DNA"/>
</dbReference>
<dbReference type="RefSeq" id="XP_069227919.1">
    <property type="nucleotide sequence ID" value="XM_069375290.1"/>
</dbReference>